<organism evidence="2 3">
    <name type="scientific">Apodospora peruviana</name>
    <dbReference type="NCBI Taxonomy" id="516989"/>
    <lineage>
        <taxon>Eukaryota</taxon>
        <taxon>Fungi</taxon>
        <taxon>Dikarya</taxon>
        <taxon>Ascomycota</taxon>
        <taxon>Pezizomycotina</taxon>
        <taxon>Sordariomycetes</taxon>
        <taxon>Sordariomycetidae</taxon>
        <taxon>Sordariales</taxon>
        <taxon>Lasiosphaeriaceae</taxon>
        <taxon>Apodospora</taxon>
    </lineage>
</organism>
<reference evidence="2" key="1">
    <citation type="journal article" date="2023" name="Mol. Phylogenet. Evol.">
        <title>Genome-scale phylogeny and comparative genomics of the fungal order Sordariales.</title>
        <authorList>
            <person name="Hensen N."/>
            <person name="Bonometti L."/>
            <person name="Westerberg I."/>
            <person name="Brannstrom I.O."/>
            <person name="Guillou S."/>
            <person name="Cros-Aarteil S."/>
            <person name="Calhoun S."/>
            <person name="Haridas S."/>
            <person name="Kuo A."/>
            <person name="Mondo S."/>
            <person name="Pangilinan J."/>
            <person name="Riley R."/>
            <person name="LaButti K."/>
            <person name="Andreopoulos B."/>
            <person name="Lipzen A."/>
            <person name="Chen C."/>
            <person name="Yan M."/>
            <person name="Daum C."/>
            <person name="Ng V."/>
            <person name="Clum A."/>
            <person name="Steindorff A."/>
            <person name="Ohm R.A."/>
            <person name="Martin F."/>
            <person name="Silar P."/>
            <person name="Natvig D.O."/>
            <person name="Lalanne C."/>
            <person name="Gautier V."/>
            <person name="Ament-Velasquez S.L."/>
            <person name="Kruys A."/>
            <person name="Hutchinson M.I."/>
            <person name="Powell A.J."/>
            <person name="Barry K."/>
            <person name="Miller A.N."/>
            <person name="Grigoriev I.V."/>
            <person name="Debuchy R."/>
            <person name="Gladieux P."/>
            <person name="Hiltunen Thoren M."/>
            <person name="Johannesson H."/>
        </authorList>
    </citation>
    <scope>NUCLEOTIDE SEQUENCE</scope>
    <source>
        <strain evidence="2">CBS 118394</strain>
    </source>
</reference>
<dbReference type="AlphaFoldDB" id="A0AAE0ICW1"/>
<dbReference type="EMBL" id="JAUEDM010000003">
    <property type="protein sequence ID" value="KAK3322765.1"/>
    <property type="molecule type" value="Genomic_DNA"/>
</dbReference>
<evidence type="ECO:0000313" key="3">
    <source>
        <dbReference type="Proteomes" id="UP001283341"/>
    </source>
</evidence>
<feature type="compositionally biased region" description="Low complexity" evidence="1">
    <location>
        <begin position="265"/>
        <end position="280"/>
    </location>
</feature>
<name>A0AAE0ICW1_9PEZI</name>
<gene>
    <name evidence="2" type="ORF">B0H66DRAFT_620547</name>
</gene>
<feature type="region of interest" description="Disordered" evidence="1">
    <location>
        <begin position="32"/>
        <end position="59"/>
    </location>
</feature>
<reference evidence="2" key="2">
    <citation type="submission" date="2023-06" db="EMBL/GenBank/DDBJ databases">
        <authorList>
            <consortium name="Lawrence Berkeley National Laboratory"/>
            <person name="Haridas S."/>
            <person name="Hensen N."/>
            <person name="Bonometti L."/>
            <person name="Westerberg I."/>
            <person name="Brannstrom I.O."/>
            <person name="Guillou S."/>
            <person name="Cros-Aarteil S."/>
            <person name="Calhoun S."/>
            <person name="Kuo A."/>
            <person name="Mondo S."/>
            <person name="Pangilinan J."/>
            <person name="Riley R."/>
            <person name="Labutti K."/>
            <person name="Andreopoulos B."/>
            <person name="Lipzen A."/>
            <person name="Chen C."/>
            <person name="Yanf M."/>
            <person name="Daum C."/>
            <person name="Ng V."/>
            <person name="Clum A."/>
            <person name="Steindorff A."/>
            <person name="Ohm R."/>
            <person name="Martin F."/>
            <person name="Silar P."/>
            <person name="Natvig D."/>
            <person name="Lalanne C."/>
            <person name="Gautier V."/>
            <person name="Ament-Velasquez S.L."/>
            <person name="Kruys A."/>
            <person name="Hutchinson M.I."/>
            <person name="Powell A.J."/>
            <person name="Barry K."/>
            <person name="Miller A.N."/>
            <person name="Grigoriev I.V."/>
            <person name="Debuchy R."/>
            <person name="Gladieux P."/>
            <person name="Thoren M.H."/>
            <person name="Johannesson H."/>
        </authorList>
    </citation>
    <scope>NUCLEOTIDE SEQUENCE</scope>
    <source>
        <strain evidence="2">CBS 118394</strain>
    </source>
</reference>
<evidence type="ECO:0000256" key="1">
    <source>
        <dbReference type="SAM" id="MobiDB-lite"/>
    </source>
</evidence>
<proteinExistence type="predicted"/>
<feature type="compositionally biased region" description="Basic residues" evidence="1">
    <location>
        <begin position="252"/>
        <end position="264"/>
    </location>
</feature>
<protein>
    <submittedName>
        <fullName evidence="2">Uncharacterized protein</fullName>
    </submittedName>
</protein>
<comment type="caution">
    <text evidence="2">The sequence shown here is derived from an EMBL/GenBank/DDBJ whole genome shotgun (WGS) entry which is preliminary data.</text>
</comment>
<sequence>MNQINAFSDVYVQSYGPCVVCDGSMQATTPAEQQHQSTVHPSCLSRASPTGSEDNAQSAVSLPDGSHLWLCSNCDQLQCPSNFPTTYAMPPNLSDLVCYDCIFDEECADLTSDFGLIMGPSEPSDGGSGDSINDGYLWMCANCEMMKPTHSFSLGINTTAGDTGSALCNDCINQGSHYKYNNYNPSFNFNYDDNAAGFYDHHNGWQQHVTSQQHQNSPFLPQPVQLNNGGIVTVHHQHNTTETARNNNAPPPKRKQTRRPKKPRNSNNSGNENNPSETEPVIQWISRRDPLPPNVCSRCRCRYARPGKKQCQHCAYDYRGTRDHRASQGLCITCAEPLETQHNNAVGINLEEEQQHQQMGMTDVKPRRSCKACREKNRLKKAADKVARQKAAATASSGRGGEGGLIMTEDVDRGVGKYVYRSGWPEGLHYSDGSCRGRGHVVTRR</sequence>
<evidence type="ECO:0000313" key="2">
    <source>
        <dbReference type="EMBL" id="KAK3322765.1"/>
    </source>
</evidence>
<dbReference type="Proteomes" id="UP001283341">
    <property type="component" value="Unassembled WGS sequence"/>
</dbReference>
<accession>A0AAE0ICW1</accession>
<feature type="region of interest" description="Disordered" evidence="1">
    <location>
        <begin position="239"/>
        <end position="286"/>
    </location>
</feature>
<keyword evidence="3" id="KW-1185">Reference proteome</keyword>